<accession>A0ABR3F7W6</accession>
<organism evidence="2 3">
    <name type="scientific">Marasmius crinis-equi</name>
    <dbReference type="NCBI Taxonomy" id="585013"/>
    <lineage>
        <taxon>Eukaryota</taxon>
        <taxon>Fungi</taxon>
        <taxon>Dikarya</taxon>
        <taxon>Basidiomycota</taxon>
        <taxon>Agaricomycotina</taxon>
        <taxon>Agaricomycetes</taxon>
        <taxon>Agaricomycetidae</taxon>
        <taxon>Agaricales</taxon>
        <taxon>Marasmiineae</taxon>
        <taxon>Marasmiaceae</taxon>
        <taxon>Marasmius</taxon>
    </lineage>
</organism>
<keyword evidence="3" id="KW-1185">Reference proteome</keyword>
<protein>
    <submittedName>
        <fullName evidence="2">Uncharacterized protein</fullName>
    </submittedName>
</protein>
<comment type="caution">
    <text evidence="2">The sequence shown here is derived from an EMBL/GenBank/DDBJ whole genome shotgun (WGS) entry which is preliminary data.</text>
</comment>
<proteinExistence type="predicted"/>
<evidence type="ECO:0000313" key="2">
    <source>
        <dbReference type="EMBL" id="KAL0571354.1"/>
    </source>
</evidence>
<gene>
    <name evidence="2" type="ORF">V5O48_010606</name>
</gene>
<name>A0ABR3F7W6_9AGAR</name>
<feature type="compositionally biased region" description="Polar residues" evidence="1">
    <location>
        <begin position="195"/>
        <end position="205"/>
    </location>
</feature>
<feature type="region of interest" description="Disordered" evidence="1">
    <location>
        <begin position="195"/>
        <end position="224"/>
    </location>
</feature>
<sequence>MLPGKISENLGIVKEARAGAWFGLGAAVLFLLYKYCRIFLLPCLTLAELECALESLHINYRKTTKNYVGPGELVEEAVASLEWKEIAIDYVHLKMAASKIRERHLEESSKWWKYTGINPGLMPAIARWYAEAEELKRRILKAQEKDRQDRFEAELIYRCRHATTPYIAESSYASAYESPFRNQTFHAMNNSIEVVNSRQPPNDSATRARRTWHLNDGATPSVTM</sequence>
<reference evidence="2 3" key="1">
    <citation type="submission" date="2024-02" db="EMBL/GenBank/DDBJ databases">
        <title>A draft genome for the cacao thread blight pathogen Marasmius crinis-equi.</title>
        <authorList>
            <person name="Cohen S.P."/>
            <person name="Baruah I.K."/>
            <person name="Amoako-Attah I."/>
            <person name="Bukari Y."/>
            <person name="Meinhardt L.W."/>
            <person name="Bailey B.A."/>
        </authorList>
    </citation>
    <scope>NUCLEOTIDE SEQUENCE [LARGE SCALE GENOMIC DNA]</scope>
    <source>
        <strain evidence="2 3">GH-76</strain>
    </source>
</reference>
<dbReference type="EMBL" id="JBAHYK010000782">
    <property type="protein sequence ID" value="KAL0571354.1"/>
    <property type="molecule type" value="Genomic_DNA"/>
</dbReference>
<evidence type="ECO:0000256" key="1">
    <source>
        <dbReference type="SAM" id="MobiDB-lite"/>
    </source>
</evidence>
<dbReference type="Proteomes" id="UP001465976">
    <property type="component" value="Unassembled WGS sequence"/>
</dbReference>
<evidence type="ECO:0000313" key="3">
    <source>
        <dbReference type="Proteomes" id="UP001465976"/>
    </source>
</evidence>